<protein>
    <recommendedName>
        <fullName evidence="4">Class III signal peptide-containing protein</fullName>
    </recommendedName>
</protein>
<dbReference type="Proteomes" id="UP000002613">
    <property type="component" value="Chromosome"/>
</dbReference>
<evidence type="ECO:0008006" key="4">
    <source>
        <dbReference type="Google" id="ProtNLM"/>
    </source>
</evidence>
<name>D3RX76_FERPA</name>
<dbReference type="KEGG" id="fpl:Ferp_0923"/>
<evidence type="ECO:0000313" key="3">
    <source>
        <dbReference type="Proteomes" id="UP000002613"/>
    </source>
</evidence>
<dbReference type="EMBL" id="CP001899">
    <property type="protein sequence ID" value="ADC65089.1"/>
    <property type="molecule type" value="Genomic_DNA"/>
</dbReference>
<gene>
    <name evidence="2" type="ordered locus">Ferp_0923</name>
</gene>
<dbReference type="PaxDb" id="589924-Ferp_0923"/>
<evidence type="ECO:0000256" key="1">
    <source>
        <dbReference type="SAM" id="Phobius"/>
    </source>
</evidence>
<dbReference type="OrthoDB" id="387131at2157"/>
<accession>D3RX76</accession>
<dbReference type="GeneID" id="8778431"/>
<dbReference type="AlphaFoldDB" id="D3RX76"/>
<proteinExistence type="predicted"/>
<dbReference type="RefSeq" id="WP_012965432.1">
    <property type="nucleotide sequence ID" value="NC_013849.1"/>
</dbReference>
<dbReference type="HOGENOM" id="CLU_1850545_0_0_2"/>
<reference evidence="3" key="1">
    <citation type="submission" date="2010-02" db="EMBL/GenBank/DDBJ databases">
        <title>Complete sequence of Ferroglobus placidus DSM 10642.</title>
        <authorList>
            <consortium name="US DOE Joint Genome Institute"/>
            <person name="Lucas S."/>
            <person name="Copeland A."/>
            <person name="Lapidus A."/>
            <person name="Cheng J.-F."/>
            <person name="Bruce D."/>
            <person name="Goodwin L."/>
            <person name="Pitluck S."/>
            <person name="Saunders E."/>
            <person name="Brettin T."/>
            <person name="Detter J.C."/>
            <person name="Han C."/>
            <person name="Tapia R."/>
            <person name="Larimer F."/>
            <person name="Land M."/>
            <person name="Hauser L."/>
            <person name="Kyrpides N."/>
            <person name="Ivanova N."/>
            <person name="Holmes D."/>
            <person name="Lovley D."/>
            <person name="Kyrpides N."/>
            <person name="Anderson I.J."/>
            <person name="Woyke T."/>
        </authorList>
    </citation>
    <scope>NUCLEOTIDE SEQUENCE [LARGE SCALE GENOMIC DNA]</scope>
    <source>
        <strain evidence="3">DSM 10642 / AEDII12DO</strain>
    </source>
</reference>
<sequence>MSETLEALFLLSILSLLVMMVLLNYNSVFKSVEETAVKATMQNVAAKIVNDLHAMYYLTIYPGNLTMVKKLEVPEKIGGETYIIRIKPGSVELEGKYSVFVPISSKIPVEESEALSVNAYLVYHPERGKIEVTNLEER</sequence>
<organism evidence="2 3">
    <name type="scientific">Ferroglobus placidus (strain DSM 10642 / AEDII12DO)</name>
    <dbReference type="NCBI Taxonomy" id="589924"/>
    <lineage>
        <taxon>Archaea</taxon>
        <taxon>Methanobacteriati</taxon>
        <taxon>Methanobacteriota</taxon>
        <taxon>Archaeoglobi</taxon>
        <taxon>Archaeoglobales</taxon>
        <taxon>Archaeoglobaceae</taxon>
        <taxon>Ferroglobus</taxon>
    </lineage>
</organism>
<keyword evidence="1" id="KW-1133">Transmembrane helix</keyword>
<dbReference type="eggNOG" id="arCOG03926">
    <property type="taxonomic scope" value="Archaea"/>
</dbReference>
<feature type="transmembrane region" description="Helical" evidence="1">
    <location>
        <begin position="7"/>
        <end position="25"/>
    </location>
</feature>
<reference evidence="2 3" key="2">
    <citation type="journal article" date="2011" name="Stand. Genomic Sci.">
        <title>Complete genome sequence of Ferroglobus placidus AEDII12DO.</title>
        <authorList>
            <person name="Anderson I."/>
            <person name="Risso C."/>
            <person name="Holmes D."/>
            <person name="Lucas S."/>
            <person name="Copeland A."/>
            <person name="Lapidus A."/>
            <person name="Cheng J.F."/>
            <person name="Bruce D."/>
            <person name="Goodwin L."/>
            <person name="Pitluck S."/>
            <person name="Saunders E."/>
            <person name="Brettin T."/>
            <person name="Detter J.C."/>
            <person name="Han C."/>
            <person name="Tapia R."/>
            <person name="Larimer F."/>
            <person name="Land M."/>
            <person name="Hauser L."/>
            <person name="Woyke T."/>
            <person name="Lovley D."/>
            <person name="Kyrpides N."/>
            <person name="Ivanova N."/>
        </authorList>
    </citation>
    <scope>NUCLEOTIDE SEQUENCE [LARGE SCALE GENOMIC DNA]</scope>
    <source>
        <strain evidence="3">DSM 10642 / AEDII12DO</strain>
    </source>
</reference>
<keyword evidence="3" id="KW-1185">Reference proteome</keyword>
<dbReference type="STRING" id="589924.Ferp_0923"/>
<keyword evidence="1" id="KW-0472">Membrane</keyword>
<evidence type="ECO:0000313" key="2">
    <source>
        <dbReference type="EMBL" id="ADC65089.1"/>
    </source>
</evidence>
<keyword evidence="1" id="KW-0812">Transmembrane</keyword>